<evidence type="ECO:0000256" key="6">
    <source>
        <dbReference type="ARBA" id="ARBA00022824"/>
    </source>
</evidence>
<reference evidence="13" key="1">
    <citation type="submission" date="2023-06" db="EMBL/GenBank/DDBJ databases">
        <title>Survivors Of The Sea: Transcriptome response of Skeletonema marinoi to long-term dormancy.</title>
        <authorList>
            <person name="Pinder M.I.M."/>
            <person name="Kourtchenko O."/>
            <person name="Robertson E.K."/>
            <person name="Larsson T."/>
            <person name="Maumus F."/>
            <person name="Osuna-Cruz C.M."/>
            <person name="Vancaester E."/>
            <person name="Stenow R."/>
            <person name="Vandepoele K."/>
            <person name="Ploug H."/>
            <person name="Bruchert V."/>
            <person name="Godhe A."/>
            <person name="Topel M."/>
        </authorList>
    </citation>
    <scope>NUCLEOTIDE SEQUENCE</scope>
    <source>
        <strain evidence="13">R05AC</strain>
    </source>
</reference>
<feature type="domain" description="ER membrane protein complex subunit 1 C-terminal" evidence="12">
    <location>
        <begin position="1069"/>
        <end position="1256"/>
    </location>
</feature>
<dbReference type="Proteomes" id="UP001224775">
    <property type="component" value="Unassembled WGS sequence"/>
</dbReference>
<feature type="region of interest" description="Disordered" evidence="10">
    <location>
        <begin position="1000"/>
        <end position="1020"/>
    </location>
</feature>
<keyword evidence="4" id="KW-0812">Transmembrane</keyword>
<feature type="compositionally biased region" description="Polar residues" evidence="10">
    <location>
        <begin position="586"/>
        <end position="598"/>
    </location>
</feature>
<feature type="compositionally biased region" description="Low complexity" evidence="10">
    <location>
        <begin position="1490"/>
        <end position="1501"/>
    </location>
</feature>
<evidence type="ECO:0000256" key="2">
    <source>
        <dbReference type="ARBA" id="ARBA00007904"/>
    </source>
</evidence>
<dbReference type="GO" id="GO:0034975">
    <property type="term" value="P:protein folding in endoplasmic reticulum"/>
    <property type="evidence" value="ECO:0007669"/>
    <property type="project" value="TreeGrafter"/>
</dbReference>
<feature type="region of interest" description="Disordered" evidence="10">
    <location>
        <begin position="1480"/>
        <end position="1533"/>
    </location>
</feature>
<evidence type="ECO:0000259" key="12">
    <source>
        <dbReference type="Pfam" id="PF07774"/>
    </source>
</evidence>
<evidence type="ECO:0000256" key="8">
    <source>
        <dbReference type="ARBA" id="ARBA00023136"/>
    </source>
</evidence>
<protein>
    <recommendedName>
        <fullName evidence="3">ER membrane protein complex subunit 1</fullName>
    </recommendedName>
</protein>
<keyword evidence="9" id="KW-0325">Glycoprotein</keyword>
<evidence type="ECO:0000256" key="7">
    <source>
        <dbReference type="ARBA" id="ARBA00022989"/>
    </source>
</evidence>
<evidence type="ECO:0000256" key="11">
    <source>
        <dbReference type="SAM" id="SignalP"/>
    </source>
</evidence>
<dbReference type="PANTHER" id="PTHR21573">
    <property type="entry name" value="ER MEMBRANE PROTEIN COMPLEX SUBUNIT 1"/>
    <property type="match status" value="1"/>
</dbReference>
<keyword evidence="14" id="KW-1185">Reference proteome</keyword>
<dbReference type="EMBL" id="JATAAI010000020">
    <property type="protein sequence ID" value="KAK1738678.1"/>
    <property type="molecule type" value="Genomic_DNA"/>
</dbReference>
<gene>
    <name evidence="13" type="ORF">QTG54_010708</name>
</gene>
<keyword evidence="8" id="KW-0472">Membrane</keyword>
<comment type="subcellular location">
    <subcellularLocation>
        <location evidence="1">Endoplasmic reticulum membrane</location>
        <topology evidence="1">Single-pass type I membrane protein</topology>
    </subcellularLocation>
</comment>
<dbReference type="InterPro" id="IPR026895">
    <property type="entry name" value="EMC1"/>
</dbReference>
<keyword evidence="6" id="KW-0256">Endoplasmic reticulum</keyword>
<evidence type="ECO:0000256" key="4">
    <source>
        <dbReference type="ARBA" id="ARBA00022692"/>
    </source>
</evidence>
<dbReference type="InterPro" id="IPR011678">
    <property type="entry name" value="EMC1_C"/>
</dbReference>
<feature type="compositionally biased region" description="Basic and acidic residues" evidence="10">
    <location>
        <begin position="1413"/>
        <end position="1431"/>
    </location>
</feature>
<feature type="signal peptide" evidence="11">
    <location>
        <begin position="1"/>
        <end position="26"/>
    </location>
</feature>
<evidence type="ECO:0000256" key="1">
    <source>
        <dbReference type="ARBA" id="ARBA00004115"/>
    </source>
</evidence>
<dbReference type="Pfam" id="PF07774">
    <property type="entry name" value="EMC1_C"/>
    <property type="match status" value="1"/>
</dbReference>
<evidence type="ECO:0000313" key="14">
    <source>
        <dbReference type="Proteomes" id="UP001224775"/>
    </source>
</evidence>
<sequence length="1733" mass="189208">MAKPTVATSSRLFGTVLFLLCTSTCALYADEAGINDFVIRTAGHGQVGVRYASLIEHISTPKSNDEGDNNNIDSSGVWVTSQSNEFPGAVSDGNLADTTGGGGGESKFEPIIGKINTSNDEESSCSIAGRNVTSGEVLWRVNACSSSGSSIANTKHGEFTPRHVTLASSTYSKVVYSMDNTGVFRGWNSNDGMLQLDMDLFQQINDVDETEKYQFPHDLPRLLDTSHPRIIGTVVVAEEGGDDDESLVLLDTKTGQPIPSSPSSKEEKPFIALSAKSLLAKAKVSKKKYDTARIVDVMFVKGDDTNNDSSNKKHQGHLAVLVAWSSLSQEIAAPKNTHVTKSISSFSSMAWIDVKLKEVIQTSEPPEASAPKSEDYDDWSTTLIKSISYSHEVVKGTPFNVDGIGSTPLLLSSLRKVVGENNNNSVSVLAIAATTSQLLLVTNINAVSGNGGGGVGRSYEIDMLHPYWRIIDTISVPQVEDGNTVTTLTIAGVDDRYPTSRRIESLFVLSVDRSEGGEPFHRVYGSEKKSDEEMMHNAVVLCPTFESTGLVVTAVEDEGDVVAMPYAFSGGQSSWSSKTFDGDSSIVPSTRGGTSSIGRNDRAHLLECSPESVTVAFSTTGGMTTTFQFESSSSGTMKSTKLWTSEEALGSVSAAVFLDETHAMVTPSDSQEAAVNADYEEEKALRNLQFSSRIQMQLESLKEGIFGGGLLSSLKSMAIMSDEKKAERDIAFGFAKVAVLLSENMHRVVALDTMKRNVIWSMNLHSGASWHKIVHGGQFISLNDPHGNGGVNDHEMLAMSYIEGASSSVEWKCVDGLSGRIFSRDTSPVKASISQIVPLRTSSHQPHLHDSSGCRQVALLVHSDDTVSVIPDTARSRAIVDEAVAAGKNGLFVHSIGKHTGEFRSQIVSRKTGSNSFDLVTVGTTVFDPSQEKIVNVAYPRRGEVMQSPSTVLGDESLLLKYLNPHLVVVVTEATPTFFSEMKPDAGEESTNGFYNSLSTGSSTQQMRKPLGAAKPGEGPPNVANTAAPSLFVSLVDSVSGQILHRVSHSHVDSADELLEATNVPVVVSENWVIYTFFNQRTRRTDVGVLTLHEGMIDKNGITAFSAPEQETTFSSLESAKPIVLSRTFGLAKSVSALGVTSTKAGISSKQFMFATGNDQVISLDRRFLDPRRPNGDLKESEKMEGLMKYAPMLPIIPFLTPSHVHEVSSVQSISSSSAHVESQSLVLAYGGPDVFFSRVSPSKGFDLLPDDFNRGLHLIEDAKSYERQQLLAMASSISHETHNLVQTSLAVSEGTTKLHSVEEVQSIQRQIKTHAIQSGKLTERQVDSLVDASRQNLSTGFGNAHEEEALDLYEGVVGCCVRERNEALMTWKFERVELLNCGGGSDVTARPMGVATRREWGDMMTNNLELNGKNDDDAKKSEEKSTDKTAEVIVIDDTTATTSTANTTSPSVQEQQNQHKCFFKIVGAVDGIRDEIYIDQAPPQPPTISSTTDANNNNHNSSDKKSMDTNDSKDITPSNHKNDEYDFSDDDSTNEQWTIRPIIVECKHRMTQAKVPPPLYDQIQTCLYMNMYNVEEADLVQVVRRKKRMTSGATPVIKNEDGKENDVPIQATDGGMMAAVDDNKNKEENNKEKKKKEDNNVQITISRISLHDPIHNHQHHWNQTLLPRLASFVDAVYNVRKDDGKRYRLLMALVQEQNYDSESNEEEAWKVLWDEMPWLRSCDTSFGRRGRR</sequence>
<feature type="region of interest" description="Disordered" evidence="10">
    <location>
        <begin position="579"/>
        <end position="598"/>
    </location>
</feature>
<evidence type="ECO:0000256" key="5">
    <source>
        <dbReference type="ARBA" id="ARBA00022729"/>
    </source>
</evidence>
<name>A0AAD8Y3S8_9STRA</name>
<keyword evidence="5 11" id="KW-0732">Signal</keyword>
<comment type="caution">
    <text evidence="13">The sequence shown here is derived from an EMBL/GenBank/DDBJ whole genome shotgun (WGS) entry which is preliminary data.</text>
</comment>
<feature type="region of interest" description="Disordered" evidence="10">
    <location>
        <begin position="89"/>
        <end position="109"/>
    </location>
</feature>
<feature type="chain" id="PRO_5042268827" description="ER membrane protein complex subunit 1" evidence="11">
    <location>
        <begin position="27"/>
        <end position="1733"/>
    </location>
</feature>
<feature type="compositionally biased region" description="Basic and acidic residues" evidence="10">
    <location>
        <begin position="1502"/>
        <end position="1525"/>
    </location>
</feature>
<evidence type="ECO:0000313" key="13">
    <source>
        <dbReference type="EMBL" id="KAK1738678.1"/>
    </source>
</evidence>
<accession>A0AAD8Y3S8</accession>
<proteinExistence type="inferred from homology"/>
<organism evidence="13 14">
    <name type="scientific">Skeletonema marinoi</name>
    <dbReference type="NCBI Taxonomy" id="267567"/>
    <lineage>
        <taxon>Eukaryota</taxon>
        <taxon>Sar</taxon>
        <taxon>Stramenopiles</taxon>
        <taxon>Ochrophyta</taxon>
        <taxon>Bacillariophyta</taxon>
        <taxon>Coscinodiscophyceae</taxon>
        <taxon>Thalassiosirophycidae</taxon>
        <taxon>Thalassiosirales</taxon>
        <taxon>Skeletonemataceae</taxon>
        <taxon>Skeletonema</taxon>
        <taxon>Skeletonema marinoi-dohrnii complex</taxon>
    </lineage>
</organism>
<evidence type="ECO:0000256" key="3">
    <source>
        <dbReference type="ARBA" id="ARBA00020824"/>
    </source>
</evidence>
<feature type="region of interest" description="Disordered" evidence="10">
    <location>
        <begin position="1407"/>
        <end position="1433"/>
    </location>
</feature>
<comment type="similarity">
    <text evidence="2">Belongs to the EMC1 family.</text>
</comment>
<dbReference type="GO" id="GO:0072546">
    <property type="term" value="C:EMC complex"/>
    <property type="evidence" value="ECO:0007669"/>
    <property type="project" value="InterPro"/>
</dbReference>
<evidence type="ECO:0000256" key="10">
    <source>
        <dbReference type="SAM" id="MobiDB-lite"/>
    </source>
</evidence>
<dbReference type="PANTHER" id="PTHR21573:SF0">
    <property type="entry name" value="ER MEMBRANE PROTEIN COMPLEX SUBUNIT 1"/>
    <property type="match status" value="1"/>
</dbReference>
<keyword evidence="7" id="KW-1133">Transmembrane helix</keyword>
<evidence type="ECO:0000256" key="9">
    <source>
        <dbReference type="ARBA" id="ARBA00023180"/>
    </source>
</evidence>